<name>A0A948TED2_9GAMM</name>
<dbReference type="NCBIfam" id="NF008114">
    <property type="entry name" value="PRK10861.1"/>
    <property type="match status" value="1"/>
</dbReference>
<evidence type="ECO:0000313" key="17">
    <source>
        <dbReference type="Proteomes" id="UP000733611"/>
    </source>
</evidence>
<dbReference type="InterPro" id="IPR019757">
    <property type="entry name" value="Pept_S26A_signal_pept_1_Lys-AS"/>
</dbReference>
<dbReference type="InterPro" id="IPR019758">
    <property type="entry name" value="Pept_S26A_signal_pept_1_CS"/>
</dbReference>
<evidence type="ECO:0000259" key="15">
    <source>
        <dbReference type="Pfam" id="PF10502"/>
    </source>
</evidence>
<evidence type="ECO:0000256" key="9">
    <source>
        <dbReference type="ARBA" id="ARBA00022801"/>
    </source>
</evidence>
<dbReference type="GO" id="GO:0009003">
    <property type="term" value="F:signal peptidase activity"/>
    <property type="evidence" value="ECO:0007669"/>
    <property type="project" value="UniProtKB-EC"/>
</dbReference>
<keyword evidence="6" id="KW-1003">Cell membrane</keyword>
<dbReference type="AlphaFoldDB" id="A0A948TED2"/>
<dbReference type="EMBL" id="JAHLFE010000010">
    <property type="protein sequence ID" value="MBU3843320.1"/>
    <property type="molecule type" value="Genomic_DNA"/>
</dbReference>
<feature type="active site" evidence="12">
    <location>
        <position position="89"/>
    </location>
</feature>
<reference evidence="16" key="1">
    <citation type="journal article" date="2021" name="PeerJ">
        <title>Extensive microbial diversity within the chicken gut microbiome revealed by metagenomics and culture.</title>
        <authorList>
            <person name="Gilroy R."/>
            <person name="Ravi A."/>
            <person name="Getino M."/>
            <person name="Pursley I."/>
            <person name="Horton D.L."/>
            <person name="Alikhan N.F."/>
            <person name="Baker D."/>
            <person name="Gharbi K."/>
            <person name="Hall N."/>
            <person name="Watson M."/>
            <person name="Adriaenssens E.M."/>
            <person name="Foster-Nyarko E."/>
            <person name="Jarju S."/>
            <person name="Secka A."/>
            <person name="Antonio M."/>
            <person name="Oren A."/>
            <person name="Chaudhuri R.R."/>
            <person name="La Ragione R."/>
            <person name="Hildebrand F."/>
            <person name="Pallen M.J."/>
        </authorList>
    </citation>
    <scope>NUCLEOTIDE SEQUENCE</scope>
    <source>
        <strain evidence="16">378</strain>
    </source>
</reference>
<proteinExistence type="inferred from homology"/>
<dbReference type="SUPFAM" id="SSF51306">
    <property type="entry name" value="LexA/Signal peptidase"/>
    <property type="match status" value="1"/>
</dbReference>
<dbReference type="InterPro" id="IPR019766">
    <property type="entry name" value="Sign_pep_all-beta_subdom"/>
</dbReference>
<dbReference type="PANTHER" id="PTHR43390:SF1">
    <property type="entry name" value="CHLOROPLAST PROCESSING PEPTIDASE"/>
    <property type="match status" value="1"/>
</dbReference>
<dbReference type="Pfam" id="PF10502">
    <property type="entry name" value="Peptidase_S26"/>
    <property type="match status" value="1"/>
</dbReference>
<dbReference type="PROSITE" id="PS00760">
    <property type="entry name" value="SPASE_I_2"/>
    <property type="match status" value="1"/>
</dbReference>
<comment type="caution">
    <text evidence="14">Lacks conserved residue(s) required for the propagation of feature annotation.</text>
</comment>
<protein>
    <recommendedName>
        <fullName evidence="5 13">Signal peptidase I</fullName>
        <ecNumber evidence="4 13">3.4.21.89</ecNumber>
    </recommendedName>
</protein>
<comment type="catalytic activity">
    <reaction evidence="1 13">
        <text>Cleavage of hydrophobic, N-terminal signal or leader sequences from secreted and periplasmic proteins.</text>
        <dbReference type="EC" id="3.4.21.89"/>
    </reaction>
</comment>
<dbReference type="Gene3D" id="2.170.230.10">
    <property type="match status" value="1"/>
</dbReference>
<keyword evidence="8 13" id="KW-0812">Transmembrane</keyword>
<accession>A0A948TED2</accession>
<evidence type="ECO:0000256" key="11">
    <source>
        <dbReference type="ARBA" id="ARBA00023136"/>
    </source>
</evidence>
<feature type="active site" evidence="12">
    <location>
        <position position="144"/>
    </location>
</feature>
<keyword evidence="10 13" id="KW-1133">Transmembrane helix</keyword>
<keyword evidence="9 13" id="KW-0378">Hydrolase</keyword>
<dbReference type="Proteomes" id="UP000733611">
    <property type="component" value="Unassembled WGS sequence"/>
</dbReference>
<organism evidence="16 17">
    <name type="scientific">Candidatus Anaerobiospirillum pullicola</name>
    <dbReference type="NCBI Taxonomy" id="2838451"/>
    <lineage>
        <taxon>Bacteria</taxon>
        <taxon>Pseudomonadati</taxon>
        <taxon>Pseudomonadota</taxon>
        <taxon>Gammaproteobacteria</taxon>
        <taxon>Aeromonadales</taxon>
        <taxon>Succinivibrionaceae</taxon>
        <taxon>Anaerobiospirillum</taxon>
    </lineage>
</organism>
<evidence type="ECO:0000256" key="3">
    <source>
        <dbReference type="ARBA" id="ARBA00009370"/>
    </source>
</evidence>
<dbReference type="GO" id="GO:0005886">
    <property type="term" value="C:plasma membrane"/>
    <property type="evidence" value="ECO:0007669"/>
    <property type="project" value="UniProtKB-SubCell"/>
</dbReference>
<evidence type="ECO:0000256" key="14">
    <source>
        <dbReference type="RuleBase" id="RU362042"/>
    </source>
</evidence>
<evidence type="ECO:0000256" key="2">
    <source>
        <dbReference type="ARBA" id="ARBA00004651"/>
    </source>
</evidence>
<keyword evidence="7 13" id="KW-0645">Protease</keyword>
<dbReference type="GO" id="GO:0004252">
    <property type="term" value="F:serine-type endopeptidase activity"/>
    <property type="evidence" value="ECO:0007669"/>
    <property type="project" value="InterPro"/>
</dbReference>
<dbReference type="CDD" id="cd06530">
    <property type="entry name" value="S26_SPase_I"/>
    <property type="match status" value="1"/>
</dbReference>
<evidence type="ECO:0000313" key="16">
    <source>
        <dbReference type="EMBL" id="MBU3843320.1"/>
    </source>
</evidence>
<dbReference type="GO" id="GO:0006465">
    <property type="term" value="P:signal peptide processing"/>
    <property type="evidence" value="ECO:0007669"/>
    <property type="project" value="InterPro"/>
</dbReference>
<comment type="subcellular location">
    <subcellularLocation>
        <location evidence="2">Cell membrane</location>
        <topology evidence="2">Multi-pass membrane protein</topology>
    </subcellularLocation>
    <subcellularLocation>
        <location evidence="14">Membrane</location>
        <topology evidence="14">Multi-pass membrane protein</topology>
    </subcellularLocation>
</comment>
<dbReference type="Gene3D" id="2.10.109.10">
    <property type="entry name" value="Umud Fragment, subunit A"/>
    <property type="match status" value="1"/>
</dbReference>
<dbReference type="PANTHER" id="PTHR43390">
    <property type="entry name" value="SIGNAL PEPTIDASE I"/>
    <property type="match status" value="1"/>
</dbReference>
<evidence type="ECO:0000256" key="7">
    <source>
        <dbReference type="ARBA" id="ARBA00022670"/>
    </source>
</evidence>
<comment type="caution">
    <text evidence="16">The sequence shown here is derived from an EMBL/GenBank/DDBJ whole genome shotgun (WGS) entry which is preliminary data.</text>
</comment>
<comment type="similarity">
    <text evidence="3 14">Belongs to the peptidase S26 family.</text>
</comment>
<dbReference type="NCBIfam" id="TIGR02227">
    <property type="entry name" value="sigpep_I_bact"/>
    <property type="match status" value="1"/>
</dbReference>
<evidence type="ECO:0000256" key="1">
    <source>
        <dbReference type="ARBA" id="ARBA00000677"/>
    </source>
</evidence>
<evidence type="ECO:0000256" key="10">
    <source>
        <dbReference type="ARBA" id="ARBA00022989"/>
    </source>
</evidence>
<dbReference type="PROSITE" id="PS00501">
    <property type="entry name" value="SPASE_I_1"/>
    <property type="match status" value="1"/>
</dbReference>
<dbReference type="PROSITE" id="PS00761">
    <property type="entry name" value="SPASE_I_3"/>
    <property type="match status" value="1"/>
</dbReference>
<reference evidence="16" key="2">
    <citation type="submission" date="2021-04" db="EMBL/GenBank/DDBJ databases">
        <authorList>
            <person name="Gilroy R."/>
        </authorList>
    </citation>
    <scope>NUCLEOTIDE SEQUENCE</scope>
    <source>
        <strain evidence="16">378</strain>
    </source>
</reference>
<evidence type="ECO:0000256" key="13">
    <source>
        <dbReference type="RuleBase" id="RU003993"/>
    </source>
</evidence>
<evidence type="ECO:0000256" key="6">
    <source>
        <dbReference type="ARBA" id="ARBA00022475"/>
    </source>
</evidence>
<dbReference type="InterPro" id="IPR019756">
    <property type="entry name" value="Pept_S26A_signal_pept_1_Ser-AS"/>
</dbReference>
<evidence type="ECO:0000256" key="4">
    <source>
        <dbReference type="ARBA" id="ARBA00013208"/>
    </source>
</evidence>
<sequence>MNTFSLVLVIASLLSGLAFAFDFFKLRPARLEAYRKALADNPKLPRKEAQRLKDGSSLVTQIGSLFPVILFVFLFRAFVFEPFRIPSGSMEPTLLPGDFIAVSKWSYGMRNPLTNSIWIENDEPQRGDVVVFKYPEDPSIDYIKRVIGVPGDEVIFAGKRVYLRKACVLPENVTPESINANGDGGKNLQRNCASPEPVPVKYVGDITEQGATYEEKYQVFAETLGEVTHRMQVNTRVPDLTPYYFRQKGALRGSWIVPEGYYFVMGDNRDNSKDSRFWGFVPKENLIGRTVGIWLSLEFNRSADDFLPSFIPSAIRWERIGGID</sequence>
<evidence type="ECO:0000256" key="12">
    <source>
        <dbReference type="PIRSR" id="PIRSR600223-1"/>
    </source>
</evidence>
<feature type="domain" description="Peptidase S26" evidence="15">
    <location>
        <begin position="62"/>
        <end position="294"/>
    </location>
</feature>
<evidence type="ECO:0000256" key="8">
    <source>
        <dbReference type="ARBA" id="ARBA00022692"/>
    </source>
</evidence>
<feature type="transmembrane region" description="Helical" evidence="13">
    <location>
        <begin position="58"/>
        <end position="79"/>
    </location>
</feature>
<keyword evidence="11 13" id="KW-0472">Membrane</keyword>
<dbReference type="InterPro" id="IPR019533">
    <property type="entry name" value="Peptidase_S26"/>
</dbReference>
<gene>
    <name evidence="16" type="primary">lepB</name>
    <name evidence="16" type="ORF">H9847_00375</name>
</gene>
<dbReference type="EC" id="3.4.21.89" evidence="4 13"/>
<dbReference type="PRINTS" id="PR00727">
    <property type="entry name" value="LEADERPTASE"/>
</dbReference>
<evidence type="ECO:0000256" key="5">
    <source>
        <dbReference type="ARBA" id="ARBA00019232"/>
    </source>
</evidence>
<dbReference type="InterPro" id="IPR036286">
    <property type="entry name" value="LexA/Signal_pep-like_sf"/>
</dbReference>
<dbReference type="InterPro" id="IPR000223">
    <property type="entry name" value="Pept_S26A_signal_pept_1"/>
</dbReference>